<dbReference type="Gene3D" id="1.20.120.1200">
    <property type="entry name" value="NADH-ubiquinone/plastoquinone oxidoreductase chain 6, subunit NuoJ"/>
    <property type="match status" value="1"/>
</dbReference>
<evidence type="ECO:0000256" key="2">
    <source>
        <dbReference type="ARBA" id="ARBA00022475"/>
    </source>
</evidence>
<evidence type="ECO:0000259" key="7">
    <source>
        <dbReference type="Pfam" id="PF13244"/>
    </source>
</evidence>
<dbReference type="InterPro" id="IPR042106">
    <property type="entry name" value="Nuo/plastoQ_OxRdtase_6_NuoJ"/>
</dbReference>
<dbReference type="GO" id="GO:0008137">
    <property type="term" value="F:NADH dehydrogenase (ubiquinone) activity"/>
    <property type="evidence" value="ECO:0007669"/>
    <property type="project" value="InterPro"/>
</dbReference>
<evidence type="ECO:0000256" key="3">
    <source>
        <dbReference type="ARBA" id="ARBA00022692"/>
    </source>
</evidence>
<sequence>MWYVLVAASILICAVLAISAKRLLVSAIWLAMTSALVALMMYLLGAAQLAVIELSVGAGLVTVLFVFAINISGEEPLNLLPVMPKPLAWGLVAIAAGLLIYILVTSNGLGLTLLAPSVSPAILWDDRYLDFLLQIAFVFCGVLGVLGLLSSGKPDVQKEDEA</sequence>
<evidence type="ECO:0000256" key="5">
    <source>
        <dbReference type="ARBA" id="ARBA00023136"/>
    </source>
</evidence>
<comment type="caution">
    <text evidence="8">The sequence shown here is derived from an EMBL/GenBank/DDBJ whole genome shotgun (WGS) entry which is preliminary data.</text>
</comment>
<gene>
    <name evidence="8" type="ORF">SDC9_142586</name>
</gene>
<evidence type="ECO:0000256" key="1">
    <source>
        <dbReference type="ARBA" id="ARBA00004651"/>
    </source>
</evidence>
<feature type="transmembrane region" description="Helical" evidence="6">
    <location>
        <begin position="91"/>
        <end position="116"/>
    </location>
</feature>
<feature type="transmembrane region" description="Helical" evidence="6">
    <location>
        <begin position="27"/>
        <end position="44"/>
    </location>
</feature>
<dbReference type="EMBL" id="VSSQ01041929">
    <property type="protein sequence ID" value="MPM95432.1"/>
    <property type="molecule type" value="Genomic_DNA"/>
</dbReference>
<name>A0A645E4D4_9ZZZZ</name>
<organism evidence="8">
    <name type="scientific">bioreactor metagenome</name>
    <dbReference type="NCBI Taxonomy" id="1076179"/>
    <lineage>
        <taxon>unclassified sequences</taxon>
        <taxon>metagenomes</taxon>
        <taxon>ecological metagenomes</taxon>
    </lineage>
</organism>
<feature type="transmembrane region" description="Helical" evidence="6">
    <location>
        <begin position="51"/>
        <end position="71"/>
    </location>
</feature>
<feature type="transmembrane region" description="Helical" evidence="6">
    <location>
        <begin position="128"/>
        <end position="149"/>
    </location>
</feature>
<dbReference type="GO" id="GO:0005886">
    <property type="term" value="C:plasma membrane"/>
    <property type="evidence" value="ECO:0007669"/>
    <property type="project" value="UniProtKB-SubCell"/>
</dbReference>
<keyword evidence="3 6" id="KW-0812">Transmembrane</keyword>
<keyword evidence="5 6" id="KW-0472">Membrane</keyword>
<dbReference type="AlphaFoldDB" id="A0A645E4D4"/>
<evidence type="ECO:0000256" key="4">
    <source>
        <dbReference type="ARBA" id="ARBA00022989"/>
    </source>
</evidence>
<evidence type="ECO:0000313" key="8">
    <source>
        <dbReference type="EMBL" id="MPM95432.1"/>
    </source>
</evidence>
<comment type="subcellular location">
    <subcellularLocation>
        <location evidence="1">Cell membrane</location>
        <topology evidence="1">Multi-pass membrane protein</topology>
    </subcellularLocation>
</comment>
<proteinExistence type="predicted"/>
<dbReference type="Pfam" id="PF13244">
    <property type="entry name" value="MbhD"/>
    <property type="match status" value="1"/>
</dbReference>
<dbReference type="InterPro" id="IPR025383">
    <property type="entry name" value="MrpA_C/MbhD"/>
</dbReference>
<evidence type="ECO:0000256" key="6">
    <source>
        <dbReference type="SAM" id="Phobius"/>
    </source>
</evidence>
<feature type="domain" description="MrpA C-terminal/MbhD" evidence="7">
    <location>
        <begin position="10"/>
        <end position="69"/>
    </location>
</feature>
<keyword evidence="2" id="KW-1003">Cell membrane</keyword>
<keyword evidence="4 6" id="KW-1133">Transmembrane helix</keyword>
<protein>
    <recommendedName>
        <fullName evidence="7">MrpA C-terminal/MbhD domain-containing protein</fullName>
    </recommendedName>
</protein>
<reference evidence="8" key="1">
    <citation type="submission" date="2019-08" db="EMBL/GenBank/DDBJ databases">
        <authorList>
            <person name="Kucharzyk K."/>
            <person name="Murdoch R.W."/>
            <person name="Higgins S."/>
            <person name="Loffler F."/>
        </authorList>
    </citation>
    <scope>NUCLEOTIDE SEQUENCE</scope>
</reference>
<accession>A0A645E4D4</accession>